<dbReference type="EMBL" id="RSCM01000022">
    <property type="protein sequence ID" value="RUS92951.1"/>
    <property type="molecule type" value="Genomic_DNA"/>
</dbReference>
<dbReference type="InterPro" id="IPR018706">
    <property type="entry name" value="DUF2214_membrane"/>
</dbReference>
<feature type="transmembrane region" description="Helical" evidence="1">
    <location>
        <begin position="79"/>
        <end position="104"/>
    </location>
</feature>
<comment type="caution">
    <text evidence="2">The sequence shown here is derived from an EMBL/GenBank/DDBJ whole genome shotgun (WGS) entry which is preliminary data.</text>
</comment>
<gene>
    <name evidence="2" type="ORF">DSM107003_46980</name>
</gene>
<feature type="transmembrane region" description="Helical" evidence="1">
    <location>
        <begin position="6"/>
        <end position="29"/>
    </location>
</feature>
<dbReference type="OrthoDB" id="826511at2"/>
<feature type="transmembrane region" description="Helical" evidence="1">
    <location>
        <begin position="125"/>
        <end position="145"/>
    </location>
</feature>
<keyword evidence="1" id="KW-1133">Transmembrane helix</keyword>
<name>A0A3S1BWP6_ANAVA</name>
<evidence type="ECO:0000313" key="3">
    <source>
        <dbReference type="Proteomes" id="UP000276103"/>
    </source>
</evidence>
<proteinExistence type="predicted"/>
<reference evidence="2 3" key="1">
    <citation type="journal article" date="2019" name="Genome Biol. Evol.">
        <title>Day and night: Metabolic profiles and evolutionary relationships of six axenic non-marine cyanobacteria.</title>
        <authorList>
            <person name="Will S.E."/>
            <person name="Henke P."/>
            <person name="Boedeker C."/>
            <person name="Huang S."/>
            <person name="Brinkmann H."/>
            <person name="Rohde M."/>
            <person name="Jarek M."/>
            <person name="Friedl T."/>
            <person name="Seufert S."/>
            <person name="Schumacher M."/>
            <person name="Overmann J."/>
            <person name="Neumann-Schaal M."/>
            <person name="Petersen J."/>
        </authorList>
    </citation>
    <scope>NUCLEOTIDE SEQUENCE [LARGE SCALE GENOMIC DNA]</scope>
    <source>
        <strain evidence="2 3">SAG 1403-4b</strain>
    </source>
</reference>
<keyword evidence="3" id="KW-1185">Reference proteome</keyword>
<organism evidence="2 3">
    <name type="scientific">Trichormus variabilis SAG 1403-4b</name>
    <dbReference type="NCBI Taxonomy" id="447716"/>
    <lineage>
        <taxon>Bacteria</taxon>
        <taxon>Bacillati</taxon>
        <taxon>Cyanobacteriota</taxon>
        <taxon>Cyanophyceae</taxon>
        <taxon>Nostocales</taxon>
        <taxon>Nostocaceae</taxon>
        <taxon>Trichormus</taxon>
    </lineage>
</organism>
<feature type="transmembrane region" description="Helical" evidence="1">
    <location>
        <begin position="41"/>
        <end position="67"/>
    </location>
</feature>
<accession>A0A3S1BWP6</accession>
<dbReference type="Pfam" id="PF09980">
    <property type="entry name" value="DUF2214"/>
    <property type="match status" value="1"/>
</dbReference>
<dbReference type="AlphaFoldDB" id="A0A3S1BWP6"/>
<keyword evidence="1" id="KW-0812">Transmembrane</keyword>
<protein>
    <submittedName>
        <fullName evidence="2">Membrane protein</fullName>
    </submittedName>
</protein>
<keyword evidence="1" id="KW-0472">Membrane</keyword>
<evidence type="ECO:0000313" key="2">
    <source>
        <dbReference type="EMBL" id="RUS92951.1"/>
    </source>
</evidence>
<evidence type="ECO:0000256" key="1">
    <source>
        <dbReference type="SAM" id="Phobius"/>
    </source>
</evidence>
<sequence length="147" mass="16770">MSVNIIVVYLHYLSFMLCFAALTLEAFTLKEELRLHEAWKIVIADAVYGISAVGILITGILRVLYFGKGTDYYLHNPVFYIKVGVFLVVGLLSIYPTVSFINWVKDLLQKQSPTLESVKLRRLLWLIRAELVGLTLIPFLATIMARY</sequence>
<dbReference type="RefSeq" id="WP_127056492.1">
    <property type="nucleotide sequence ID" value="NZ_RSCM01000022.1"/>
</dbReference>
<dbReference type="Proteomes" id="UP000276103">
    <property type="component" value="Unassembled WGS sequence"/>
</dbReference>